<evidence type="ECO:0000313" key="2">
    <source>
        <dbReference type="Proteomes" id="UP000198672"/>
    </source>
</evidence>
<reference evidence="2" key="1">
    <citation type="submission" date="2016-10" db="EMBL/GenBank/DDBJ databases">
        <authorList>
            <person name="Varghese N."/>
            <person name="Submissions S."/>
        </authorList>
    </citation>
    <scope>NUCLEOTIDE SEQUENCE [LARGE SCALE GENOMIC DNA]</scope>
    <source>
        <strain evidence="2">DSM 173</strain>
    </source>
</reference>
<dbReference type="InterPro" id="IPR035069">
    <property type="entry name" value="TTHA1013/TTHA0281-like"/>
</dbReference>
<dbReference type="SUPFAM" id="SSF143100">
    <property type="entry name" value="TTHA1013/TTHA0281-like"/>
    <property type="match status" value="1"/>
</dbReference>
<accession>A0A1H3D7Q2</accession>
<gene>
    <name evidence="1" type="ORF">SAMN05421644_10820</name>
</gene>
<dbReference type="EMBL" id="FNOW01000008">
    <property type="protein sequence ID" value="SDX62552.1"/>
    <property type="molecule type" value="Genomic_DNA"/>
</dbReference>
<organism evidence="1 2">
    <name type="scientific">Allochromatium warmingii</name>
    <name type="common">Chromatium warmingii</name>
    <dbReference type="NCBI Taxonomy" id="61595"/>
    <lineage>
        <taxon>Bacteria</taxon>
        <taxon>Pseudomonadati</taxon>
        <taxon>Pseudomonadota</taxon>
        <taxon>Gammaproteobacteria</taxon>
        <taxon>Chromatiales</taxon>
        <taxon>Chromatiaceae</taxon>
        <taxon>Allochromatium</taxon>
    </lineage>
</organism>
<dbReference type="AlphaFoldDB" id="A0A1H3D7Q2"/>
<proteinExistence type="predicted"/>
<dbReference type="Proteomes" id="UP000198672">
    <property type="component" value="Unassembled WGS sequence"/>
</dbReference>
<dbReference type="RefSeq" id="WP_091332472.1">
    <property type="nucleotide sequence ID" value="NZ_FNOW01000008.1"/>
</dbReference>
<protein>
    <submittedName>
        <fullName evidence="1">Predicted nuclease of the RNAse H fold, HicB family</fullName>
    </submittedName>
</protein>
<sequence>MKDYHVNIFYSDEDDGYIADIPDLKACSAFGETPNEALTEVLKAKESWLASAEAHGKPIPLPEYCPVI</sequence>
<dbReference type="Gene3D" id="3.30.160.250">
    <property type="match status" value="1"/>
</dbReference>
<dbReference type="OrthoDB" id="9807959at2"/>
<keyword evidence="2" id="KW-1185">Reference proteome</keyword>
<dbReference type="STRING" id="61595.SAMN05421644_10820"/>
<evidence type="ECO:0000313" key="1">
    <source>
        <dbReference type="EMBL" id="SDX62552.1"/>
    </source>
</evidence>
<name>A0A1H3D7Q2_ALLWA</name>